<accession>A0AAD5XMX9</accession>
<keyword evidence="3" id="KW-1185">Reference proteome</keyword>
<dbReference type="PANTHER" id="PTHR12843">
    <property type="entry name" value="PROTEIN-LYSINE N-METHYLTRANSFERASE METTL10"/>
    <property type="match status" value="1"/>
</dbReference>
<evidence type="ECO:0000313" key="3">
    <source>
        <dbReference type="Proteomes" id="UP001211907"/>
    </source>
</evidence>
<dbReference type="GO" id="GO:0016279">
    <property type="term" value="F:protein-lysine N-methyltransferase activity"/>
    <property type="evidence" value="ECO:0007669"/>
    <property type="project" value="TreeGrafter"/>
</dbReference>
<evidence type="ECO:0000259" key="1">
    <source>
        <dbReference type="Pfam" id="PF13847"/>
    </source>
</evidence>
<dbReference type="InterPro" id="IPR025714">
    <property type="entry name" value="Methyltranfer_dom"/>
</dbReference>
<dbReference type="EMBL" id="JADGJH010000006">
    <property type="protein sequence ID" value="KAJ3143109.1"/>
    <property type="molecule type" value="Genomic_DNA"/>
</dbReference>
<sequence>MESWDNVYEREIENFDDFGDIGEIWFGEDSVANMIDWIESNIQNTDIKIIDLGCGNGHILFELSELGYTNLTGVDYSASSINLAKKIHAAKYRDAEISFEPLDFMPFSAINPPPASYNAAFQLAVDKGTFDAISLASGTDTVIIAPNDSDNDEHGHLASHAVSASLAFDRTKVAQKYAEAISIILGDGGILLITSCNWTEIELVDGFKDC</sequence>
<comment type="caution">
    <text evidence="2">The sequence shown here is derived from an EMBL/GenBank/DDBJ whole genome shotgun (WGS) entry which is preliminary data.</text>
</comment>
<dbReference type="GO" id="GO:0005737">
    <property type="term" value="C:cytoplasm"/>
    <property type="evidence" value="ECO:0007669"/>
    <property type="project" value="TreeGrafter"/>
</dbReference>
<organism evidence="2 3">
    <name type="scientific">Physocladia obscura</name>
    <dbReference type="NCBI Taxonomy" id="109957"/>
    <lineage>
        <taxon>Eukaryota</taxon>
        <taxon>Fungi</taxon>
        <taxon>Fungi incertae sedis</taxon>
        <taxon>Chytridiomycota</taxon>
        <taxon>Chytridiomycota incertae sedis</taxon>
        <taxon>Chytridiomycetes</taxon>
        <taxon>Chytridiales</taxon>
        <taxon>Chytriomycetaceae</taxon>
        <taxon>Physocladia</taxon>
    </lineage>
</organism>
<dbReference type="Pfam" id="PF13847">
    <property type="entry name" value="Methyltransf_31"/>
    <property type="match status" value="1"/>
</dbReference>
<dbReference type="PANTHER" id="PTHR12843:SF5">
    <property type="entry name" value="EEF1A LYSINE METHYLTRANSFERASE 2"/>
    <property type="match status" value="1"/>
</dbReference>
<dbReference type="Proteomes" id="UP001211907">
    <property type="component" value="Unassembled WGS sequence"/>
</dbReference>
<feature type="domain" description="Methyltransferase" evidence="1">
    <location>
        <begin position="46"/>
        <end position="134"/>
    </location>
</feature>
<dbReference type="Gene3D" id="3.40.50.150">
    <property type="entry name" value="Vaccinia Virus protein VP39"/>
    <property type="match status" value="1"/>
</dbReference>
<dbReference type="SUPFAM" id="SSF53335">
    <property type="entry name" value="S-adenosyl-L-methionine-dependent methyltransferases"/>
    <property type="match status" value="1"/>
</dbReference>
<dbReference type="InterPro" id="IPR029063">
    <property type="entry name" value="SAM-dependent_MTases_sf"/>
</dbReference>
<dbReference type="CDD" id="cd02440">
    <property type="entry name" value="AdoMet_MTases"/>
    <property type="match status" value="1"/>
</dbReference>
<protein>
    <recommendedName>
        <fullName evidence="1">Methyltransferase domain-containing protein</fullName>
    </recommendedName>
</protein>
<gene>
    <name evidence="2" type="ORF">HK100_010692</name>
</gene>
<reference evidence="2" key="1">
    <citation type="submission" date="2020-05" db="EMBL/GenBank/DDBJ databases">
        <title>Phylogenomic resolution of chytrid fungi.</title>
        <authorList>
            <person name="Stajich J.E."/>
            <person name="Amses K."/>
            <person name="Simmons R."/>
            <person name="Seto K."/>
            <person name="Myers J."/>
            <person name="Bonds A."/>
            <person name="Quandt C.A."/>
            <person name="Barry K."/>
            <person name="Liu P."/>
            <person name="Grigoriev I."/>
            <person name="Longcore J.E."/>
            <person name="James T.Y."/>
        </authorList>
    </citation>
    <scope>NUCLEOTIDE SEQUENCE</scope>
    <source>
        <strain evidence="2">JEL0513</strain>
    </source>
</reference>
<dbReference type="AlphaFoldDB" id="A0AAD5XMX9"/>
<name>A0AAD5XMX9_9FUNG</name>
<evidence type="ECO:0000313" key="2">
    <source>
        <dbReference type="EMBL" id="KAJ3143109.1"/>
    </source>
</evidence>
<proteinExistence type="predicted"/>